<gene>
    <name evidence="1" type="ORF">KL86DYS1_31550</name>
</gene>
<protein>
    <submittedName>
        <fullName evidence="1">Uncharacterized protein</fullName>
    </submittedName>
</protein>
<dbReference type="AlphaFoldDB" id="A0A212K5W0"/>
<organism evidence="1">
    <name type="scientific">uncultured Dysgonomonas sp</name>
    <dbReference type="NCBI Taxonomy" id="206096"/>
    <lineage>
        <taxon>Bacteria</taxon>
        <taxon>Pseudomonadati</taxon>
        <taxon>Bacteroidota</taxon>
        <taxon>Bacteroidia</taxon>
        <taxon>Bacteroidales</taxon>
        <taxon>Dysgonomonadaceae</taxon>
        <taxon>Dysgonomonas</taxon>
        <taxon>environmental samples</taxon>
    </lineage>
</organism>
<name>A0A212K5W0_9BACT</name>
<proteinExistence type="predicted"/>
<reference evidence="1" key="1">
    <citation type="submission" date="2016-04" db="EMBL/GenBank/DDBJ databases">
        <authorList>
            <person name="Evans L.H."/>
            <person name="Alamgir A."/>
            <person name="Owens N."/>
            <person name="Weber N.D."/>
            <person name="Virtaneva K."/>
            <person name="Barbian K."/>
            <person name="Babar A."/>
            <person name="Rosenke K."/>
        </authorList>
    </citation>
    <scope>NUCLEOTIDE SEQUENCE</scope>
    <source>
        <strain evidence="1">86-1</strain>
    </source>
</reference>
<dbReference type="EMBL" id="FLUM01000003">
    <property type="protein sequence ID" value="SBW07022.1"/>
    <property type="molecule type" value="Genomic_DNA"/>
</dbReference>
<evidence type="ECO:0000313" key="1">
    <source>
        <dbReference type="EMBL" id="SBW07022.1"/>
    </source>
</evidence>
<accession>A0A212K5W0</accession>
<sequence>MWKFSTVLQFHFYHPIKNIHTKHYITTTYKEEEDLYSFWHSYCKLYSVTEVYTFIPINSNLKIWRHENNEINDVSHCDSFWNISFCNVQSLSVENNAVVAISQSNDDGYVDVKFEDLNEKVQAAIQGYTESYNVTALAYNADKKLTKVTLSSKSDESIKVVILDDEGKEFVETAAE</sequence>